<gene>
    <name evidence="2" type="ORF">B0H50_1402</name>
</gene>
<sequence>MKKFLIVLSSAIFFFGCSANEPFSGLNEIEENADRALNELKSSSSNTYYNDDCDYYGSCSSSSYSRYYYSSSYNSWENCYYYGIGCSSSSSKYYYSSSSVTAYLTEKKILNFQFTSYEQLIESCETLGKFSDCDPIVKFDIIYKDRNETVLRTKATGTLLSGEDLAKWTGKKTVRDTVPIGTAMIYVKPYVYDADPLVNESLSSGYSYGRTNIGYLENEEVIKQSDYENEDVALEWYWYLTDY</sequence>
<evidence type="ECO:0000313" key="2">
    <source>
        <dbReference type="EMBL" id="PWK89970.1"/>
    </source>
</evidence>
<comment type="caution">
    <text evidence="2">The sequence shown here is derived from an EMBL/GenBank/DDBJ whole genome shotgun (WGS) entry which is preliminary data.</text>
</comment>
<dbReference type="Proteomes" id="UP000245523">
    <property type="component" value="Unassembled WGS sequence"/>
</dbReference>
<evidence type="ECO:0000256" key="1">
    <source>
        <dbReference type="SAM" id="SignalP"/>
    </source>
</evidence>
<accession>A0ABX5LI66</accession>
<dbReference type="PROSITE" id="PS51257">
    <property type="entry name" value="PROKAR_LIPOPROTEIN"/>
    <property type="match status" value="1"/>
</dbReference>
<evidence type="ECO:0000313" key="3">
    <source>
        <dbReference type="Proteomes" id="UP000245523"/>
    </source>
</evidence>
<protein>
    <submittedName>
        <fullName evidence="2">Uncharacterized protein</fullName>
    </submittedName>
</protein>
<keyword evidence="1" id="KW-0732">Signal</keyword>
<keyword evidence="3" id="KW-1185">Reference proteome</keyword>
<name>A0ABX5LI66_9BACT</name>
<feature type="chain" id="PRO_5045972688" evidence="1">
    <location>
        <begin position="20"/>
        <end position="243"/>
    </location>
</feature>
<reference evidence="2 3" key="1">
    <citation type="submission" date="2018-05" db="EMBL/GenBank/DDBJ databases">
        <title>Animal gut microbial communities from fecal samples from Wisconsin, USA.</title>
        <authorList>
            <person name="Neumann A."/>
        </authorList>
    </citation>
    <scope>NUCLEOTIDE SEQUENCE [LARGE SCALE GENOMIC DNA]</scope>
    <source>
        <strain evidence="2 3">UWS4</strain>
    </source>
</reference>
<organism evidence="2 3">
    <name type="scientific">Hallerella porci</name>
    <dbReference type="NCBI Taxonomy" id="1945871"/>
    <lineage>
        <taxon>Bacteria</taxon>
        <taxon>Pseudomonadati</taxon>
        <taxon>Fibrobacterota</taxon>
        <taxon>Fibrobacteria</taxon>
        <taxon>Fibrobacterales</taxon>
        <taxon>Fibrobacteraceae</taxon>
        <taxon>Hallerella</taxon>
    </lineage>
</organism>
<dbReference type="RefSeq" id="WP_109587843.1">
    <property type="nucleotide sequence ID" value="NZ_QGHD01000040.1"/>
</dbReference>
<proteinExistence type="predicted"/>
<dbReference type="EMBL" id="QGHD01000040">
    <property type="protein sequence ID" value="PWK89970.1"/>
    <property type="molecule type" value="Genomic_DNA"/>
</dbReference>
<feature type="signal peptide" evidence="1">
    <location>
        <begin position="1"/>
        <end position="19"/>
    </location>
</feature>